<evidence type="ECO:0000256" key="4">
    <source>
        <dbReference type="ARBA" id="ARBA00022692"/>
    </source>
</evidence>
<accession>A0A164Q2Z8</accession>
<dbReference type="AlphaFoldDB" id="A0A164Q2Z8"/>
<keyword evidence="4 8" id="KW-0812">Transmembrane</keyword>
<keyword evidence="5 8" id="KW-1133">Transmembrane helix</keyword>
<dbReference type="PANTHER" id="PTHR33281:SF19">
    <property type="entry name" value="VOLTAGE-DEPENDENT ANION CHANNEL-FORMING PROTEIN YNEE"/>
    <property type="match status" value="1"/>
</dbReference>
<reference evidence="9 10" key="1">
    <citation type="journal article" date="2016" name="Mol. Biol. Evol.">
        <title>Comparative Genomics of Early-Diverging Mushroom-Forming Fungi Provides Insights into the Origins of Lignocellulose Decay Capabilities.</title>
        <authorList>
            <person name="Nagy L.G."/>
            <person name="Riley R."/>
            <person name="Tritt A."/>
            <person name="Adam C."/>
            <person name="Daum C."/>
            <person name="Floudas D."/>
            <person name="Sun H."/>
            <person name="Yadav J.S."/>
            <person name="Pangilinan J."/>
            <person name="Larsson K.H."/>
            <person name="Matsuura K."/>
            <person name="Barry K."/>
            <person name="Labutti K."/>
            <person name="Kuo R."/>
            <person name="Ohm R.A."/>
            <person name="Bhattacharya S.S."/>
            <person name="Shirouzu T."/>
            <person name="Yoshinaga Y."/>
            <person name="Martin F.M."/>
            <person name="Grigoriev I.V."/>
            <person name="Hibbett D.S."/>
        </authorList>
    </citation>
    <scope>NUCLEOTIDE SEQUENCE [LARGE SCALE GENOMIC DNA]</scope>
    <source>
        <strain evidence="9 10">HHB9708</strain>
    </source>
</reference>
<evidence type="ECO:0000256" key="5">
    <source>
        <dbReference type="ARBA" id="ARBA00022989"/>
    </source>
</evidence>
<evidence type="ECO:0000256" key="2">
    <source>
        <dbReference type="ARBA" id="ARBA00022448"/>
    </source>
</evidence>
<keyword evidence="10" id="KW-1185">Reference proteome</keyword>
<protein>
    <submittedName>
        <fullName evidence="9">Uncharacterized protein</fullName>
    </submittedName>
</protein>
<name>A0A164Q2Z8_9AGAM</name>
<dbReference type="OrthoDB" id="1368at2759"/>
<dbReference type="InterPro" id="IPR044669">
    <property type="entry name" value="YneE/VCCN1/2-like"/>
</dbReference>
<evidence type="ECO:0000256" key="1">
    <source>
        <dbReference type="ARBA" id="ARBA00004651"/>
    </source>
</evidence>
<sequence>MPAPNPLLAGQWTAKKFRSTVINDIWPEVLFFTLIATMVALVSEKTSTSLAVSNQMLTVLGIVLGLVVSFRTSSAYDRYVLKQLWIARHWPIGLTGYFSPSSPGRAMTSYWEGRKLWTSIILASRNLAQLVSGTQ</sequence>
<dbReference type="GO" id="GO:0005254">
    <property type="term" value="F:chloride channel activity"/>
    <property type="evidence" value="ECO:0007669"/>
    <property type="project" value="InterPro"/>
</dbReference>
<evidence type="ECO:0000256" key="6">
    <source>
        <dbReference type="ARBA" id="ARBA00023065"/>
    </source>
</evidence>
<organism evidence="9 10">
    <name type="scientific">Sistotremastrum niveocremeum HHB9708</name>
    <dbReference type="NCBI Taxonomy" id="1314777"/>
    <lineage>
        <taxon>Eukaryota</taxon>
        <taxon>Fungi</taxon>
        <taxon>Dikarya</taxon>
        <taxon>Basidiomycota</taxon>
        <taxon>Agaricomycotina</taxon>
        <taxon>Agaricomycetes</taxon>
        <taxon>Sistotremastrales</taxon>
        <taxon>Sistotremastraceae</taxon>
        <taxon>Sertulicium</taxon>
        <taxon>Sertulicium niveocremeum</taxon>
    </lineage>
</organism>
<keyword evidence="6" id="KW-0406">Ion transport</keyword>
<evidence type="ECO:0000313" key="10">
    <source>
        <dbReference type="Proteomes" id="UP000076722"/>
    </source>
</evidence>
<gene>
    <name evidence="9" type="ORF">SISNIDRAFT_417158</name>
</gene>
<evidence type="ECO:0000256" key="7">
    <source>
        <dbReference type="ARBA" id="ARBA00023136"/>
    </source>
</evidence>
<dbReference type="PANTHER" id="PTHR33281">
    <property type="entry name" value="UPF0187 PROTEIN YNEE"/>
    <property type="match status" value="1"/>
</dbReference>
<evidence type="ECO:0000256" key="8">
    <source>
        <dbReference type="SAM" id="Phobius"/>
    </source>
</evidence>
<feature type="transmembrane region" description="Helical" evidence="8">
    <location>
        <begin position="25"/>
        <end position="43"/>
    </location>
</feature>
<dbReference type="Pfam" id="PF25539">
    <property type="entry name" value="Bestrophin_2"/>
    <property type="match status" value="1"/>
</dbReference>
<evidence type="ECO:0000313" key="9">
    <source>
        <dbReference type="EMBL" id="KZS89278.1"/>
    </source>
</evidence>
<keyword evidence="3" id="KW-1003">Cell membrane</keyword>
<dbReference type="EMBL" id="KV419429">
    <property type="protein sequence ID" value="KZS89278.1"/>
    <property type="molecule type" value="Genomic_DNA"/>
</dbReference>
<dbReference type="GO" id="GO:0005886">
    <property type="term" value="C:plasma membrane"/>
    <property type="evidence" value="ECO:0007669"/>
    <property type="project" value="UniProtKB-SubCell"/>
</dbReference>
<keyword evidence="2" id="KW-0813">Transport</keyword>
<evidence type="ECO:0000256" key="3">
    <source>
        <dbReference type="ARBA" id="ARBA00022475"/>
    </source>
</evidence>
<dbReference type="Proteomes" id="UP000076722">
    <property type="component" value="Unassembled WGS sequence"/>
</dbReference>
<dbReference type="STRING" id="1314777.A0A164Q2Z8"/>
<feature type="transmembrane region" description="Helical" evidence="8">
    <location>
        <begin position="49"/>
        <end position="70"/>
    </location>
</feature>
<keyword evidence="7 8" id="KW-0472">Membrane</keyword>
<proteinExistence type="predicted"/>
<comment type="subcellular location">
    <subcellularLocation>
        <location evidence="1">Cell membrane</location>
        <topology evidence="1">Multi-pass membrane protein</topology>
    </subcellularLocation>
</comment>